<reference evidence="2" key="2">
    <citation type="submission" date="2020-09" db="EMBL/GenBank/DDBJ databases">
        <authorList>
            <person name="Sun Q."/>
            <person name="Ohkuma M."/>
        </authorList>
    </citation>
    <scope>NUCLEOTIDE SEQUENCE</scope>
    <source>
        <strain evidence="2">JCM 4234</strain>
    </source>
</reference>
<organism evidence="2 3">
    <name type="scientific">Streptomyces griseoviridis</name>
    <dbReference type="NCBI Taxonomy" id="45398"/>
    <lineage>
        <taxon>Bacteria</taxon>
        <taxon>Bacillati</taxon>
        <taxon>Actinomycetota</taxon>
        <taxon>Actinomycetes</taxon>
        <taxon>Kitasatosporales</taxon>
        <taxon>Streptomycetaceae</taxon>
        <taxon>Streptomyces</taxon>
    </lineage>
</organism>
<gene>
    <name evidence="2" type="ORF">GCM10010238_38490</name>
</gene>
<keyword evidence="3" id="KW-1185">Reference proteome</keyword>
<name>A0A918GLH9_STRGD</name>
<evidence type="ECO:0000313" key="2">
    <source>
        <dbReference type="EMBL" id="GGS45032.1"/>
    </source>
</evidence>
<dbReference type="Gene3D" id="3.40.50.720">
    <property type="entry name" value="NAD(P)-binding Rossmann-like Domain"/>
    <property type="match status" value="1"/>
</dbReference>
<accession>A0A918GLH9</accession>
<comment type="caution">
    <text evidence="2">The sequence shown here is derived from an EMBL/GenBank/DDBJ whole genome shotgun (WGS) entry which is preliminary data.</text>
</comment>
<proteinExistence type="predicted"/>
<evidence type="ECO:0000256" key="1">
    <source>
        <dbReference type="SAM" id="MobiDB-lite"/>
    </source>
</evidence>
<feature type="region of interest" description="Disordered" evidence="1">
    <location>
        <begin position="74"/>
        <end position="111"/>
    </location>
</feature>
<protein>
    <submittedName>
        <fullName evidence="2">Uncharacterized protein</fullName>
    </submittedName>
</protein>
<feature type="region of interest" description="Disordered" evidence="1">
    <location>
        <begin position="1"/>
        <end position="21"/>
    </location>
</feature>
<feature type="compositionally biased region" description="Low complexity" evidence="1">
    <location>
        <begin position="74"/>
        <end position="89"/>
    </location>
</feature>
<reference evidence="2" key="1">
    <citation type="journal article" date="2014" name="Int. J. Syst. Evol. Microbiol.">
        <title>Complete genome sequence of Corynebacterium casei LMG S-19264T (=DSM 44701T), isolated from a smear-ripened cheese.</title>
        <authorList>
            <consortium name="US DOE Joint Genome Institute (JGI-PGF)"/>
            <person name="Walter F."/>
            <person name="Albersmeier A."/>
            <person name="Kalinowski J."/>
            <person name="Ruckert C."/>
        </authorList>
    </citation>
    <scope>NUCLEOTIDE SEQUENCE</scope>
    <source>
        <strain evidence="2">JCM 4234</strain>
    </source>
</reference>
<dbReference type="Proteomes" id="UP000653493">
    <property type="component" value="Unassembled WGS sequence"/>
</dbReference>
<evidence type="ECO:0000313" key="3">
    <source>
        <dbReference type="Proteomes" id="UP000653493"/>
    </source>
</evidence>
<dbReference type="EMBL" id="BMSL01000010">
    <property type="protein sequence ID" value="GGS45032.1"/>
    <property type="molecule type" value="Genomic_DNA"/>
</dbReference>
<sequence>MPASPASPARRRRRPGVGGHRIPVAPHCLSYKVRSLGIPFRFVELAQDIDQRMPAHVVDRAAELFDDVGRRCAAHGSCCSASPASPASPTSGKPRAGHRGPLPGPGAELVYGDRRVERWTVAGAPVERAGGRPPPRPRT</sequence>
<dbReference type="AlphaFoldDB" id="A0A918GLH9"/>